<dbReference type="InterPro" id="IPR049945">
    <property type="entry name" value="AAA_22"/>
</dbReference>
<feature type="domain" description="SPOR" evidence="2">
    <location>
        <begin position="389"/>
        <end position="468"/>
    </location>
</feature>
<protein>
    <recommendedName>
        <fullName evidence="2">SPOR domain-containing protein</fullName>
    </recommendedName>
</protein>
<evidence type="ECO:0000259" key="2">
    <source>
        <dbReference type="PROSITE" id="PS51724"/>
    </source>
</evidence>
<dbReference type="Gene3D" id="3.30.70.1070">
    <property type="entry name" value="Sporulation related repeat"/>
    <property type="match status" value="1"/>
</dbReference>
<dbReference type="GO" id="GO:0016887">
    <property type="term" value="F:ATP hydrolysis activity"/>
    <property type="evidence" value="ECO:0007669"/>
    <property type="project" value="InterPro"/>
</dbReference>
<dbReference type="AlphaFoldDB" id="A0A918N7L4"/>
<dbReference type="InterPro" id="IPR027417">
    <property type="entry name" value="P-loop_NTPase"/>
</dbReference>
<dbReference type="PANTHER" id="PTHR35894:SF1">
    <property type="entry name" value="PHOSPHORIBULOKINASE _ URIDINE KINASE FAMILY"/>
    <property type="match status" value="1"/>
</dbReference>
<accession>A0A918N7L4</accession>
<feature type="compositionally biased region" description="Polar residues" evidence="1">
    <location>
        <begin position="347"/>
        <end position="364"/>
    </location>
</feature>
<dbReference type="InterPro" id="IPR052026">
    <property type="entry name" value="ExeA_AAA_ATPase_DNA-bind"/>
</dbReference>
<dbReference type="PROSITE" id="PS51724">
    <property type="entry name" value="SPOR"/>
    <property type="match status" value="1"/>
</dbReference>
<sequence>MLDFYGLAQDPFGEQVDATVFSNAGDRSELAEQFKHLLTFSPQDCLLMAPAGGGKTALAQQVLKRLDDEWRVAWVNAAEATQLDDLVRELIGQLGLGLKADGDIASAFRNIADVIRQRTEDGEFFLLIVQHADQLPLDVQQWLQSFRTLSPRPDSRLRQLWLASSATAIEQADNDDQWYSLVLEPFNASDALTYLKDRFAGAGQLDGVPIEPRDVTRLNELAGGLPGELNQVVKDYLIAGTYKTTERRQGFPLTHVLAGAAVVTVVVLAVLYSQQPANESVDITSSQQTNTETEEPTEVQQRLAEAAARIEARRQEGVASASESEPVAEPEPASDTSPTDPPSETSQLATQTTENPAATPGSTDVDTEQPDASTEVETDAGGDRGLMATAADSDYTLQLLGVRDRSAIERVVLGLENPDRFEIVSSTYQGEPWYVLIHGQYEDAAQARADIDRLPDVFSGQSPWPRTFSSLRADAPEE</sequence>
<feature type="compositionally biased region" description="Low complexity" evidence="1">
    <location>
        <begin position="318"/>
        <end position="346"/>
    </location>
</feature>
<dbReference type="InterPro" id="IPR007730">
    <property type="entry name" value="SPOR-like_dom"/>
</dbReference>
<dbReference type="Proteomes" id="UP000626148">
    <property type="component" value="Unassembled WGS sequence"/>
</dbReference>
<evidence type="ECO:0000256" key="1">
    <source>
        <dbReference type="SAM" id="MobiDB-lite"/>
    </source>
</evidence>
<gene>
    <name evidence="3" type="ORF">GCM10007392_09170</name>
</gene>
<feature type="compositionally biased region" description="Acidic residues" evidence="1">
    <location>
        <begin position="365"/>
        <end position="380"/>
    </location>
</feature>
<feature type="compositionally biased region" description="Low complexity" evidence="1">
    <location>
        <begin position="298"/>
        <end position="307"/>
    </location>
</feature>
<comment type="caution">
    <text evidence="3">The sequence shown here is derived from an EMBL/GenBank/DDBJ whole genome shotgun (WGS) entry which is preliminary data.</text>
</comment>
<dbReference type="InterPro" id="IPR036680">
    <property type="entry name" value="SPOR-like_sf"/>
</dbReference>
<dbReference type="EMBL" id="BMXR01000002">
    <property type="protein sequence ID" value="GGX44542.1"/>
    <property type="molecule type" value="Genomic_DNA"/>
</dbReference>
<dbReference type="Gene3D" id="3.40.50.300">
    <property type="entry name" value="P-loop containing nucleotide triphosphate hydrolases"/>
    <property type="match status" value="1"/>
</dbReference>
<evidence type="ECO:0000313" key="3">
    <source>
        <dbReference type="EMBL" id="GGX44542.1"/>
    </source>
</evidence>
<dbReference type="Pfam" id="PF13401">
    <property type="entry name" value="AAA_22"/>
    <property type="match status" value="1"/>
</dbReference>
<evidence type="ECO:0000313" key="4">
    <source>
        <dbReference type="Proteomes" id="UP000626148"/>
    </source>
</evidence>
<reference evidence="3" key="2">
    <citation type="submission" date="2020-09" db="EMBL/GenBank/DDBJ databases">
        <authorList>
            <person name="Sun Q."/>
            <person name="Kim S."/>
        </authorList>
    </citation>
    <scope>NUCLEOTIDE SEQUENCE</scope>
    <source>
        <strain evidence="3">KCTC 22169</strain>
    </source>
</reference>
<keyword evidence="4" id="KW-1185">Reference proteome</keyword>
<feature type="region of interest" description="Disordered" evidence="1">
    <location>
        <begin position="278"/>
        <end position="386"/>
    </location>
</feature>
<dbReference type="GO" id="GO:0042834">
    <property type="term" value="F:peptidoglycan binding"/>
    <property type="evidence" value="ECO:0007669"/>
    <property type="project" value="InterPro"/>
</dbReference>
<name>A0A918N7L4_9GAMM</name>
<reference evidence="3" key="1">
    <citation type="journal article" date="2014" name="Int. J. Syst. Evol. Microbiol.">
        <title>Complete genome sequence of Corynebacterium casei LMG S-19264T (=DSM 44701T), isolated from a smear-ripened cheese.</title>
        <authorList>
            <consortium name="US DOE Joint Genome Institute (JGI-PGF)"/>
            <person name="Walter F."/>
            <person name="Albersmeier A."/>
            <person name="Kalinowski J."/>
            <person name="Ruckert C."/>
        </authorList>
    </citation>
    <scope>NUCLEOTIDE SEQUENCE</scope>
    <source>
        <strain evidence="3">KCTC 22169</strain>
    </source>
</reference>
<dbReference type="PANTHER" id="PTHR35894">
    <property type="entry name" value="GENERAL SECRETION PATHWAY PROTEIN A-RELATED"/>
    <property type="match status" value="1"/>
</dbReference>
<organism evidence="3 4">
    <name type="scientific">Saccharospirillum salsuginis</name>
    <dbReference type="NCBI Taxonomy" id="418750"/>
    <lineage>
        <taxon>Bacteria</taxon>
        <taxon>Pseudomonadati</taxon>
        <taxon>Pseudomonadota</taxon>
        <taxon>Gammaproteobacteria</taxon>
        <taxon>Oceanospirillales</taxon>
        <taxon>Saccharospirillaceae</taxon>
        <taxon>Saccharospirillum</taxon>
    </lineage>
</organism>
<dbReference type="SUPFAM" id="SSF52540">
    <property type="entry name" value="P-loop containing nucleoside triphosphate hydrolases"/>
    <property type="match status" value="1"/>
</dbReference>
<dbReference type="Pfam" id="PF05036">
    <property type="entry name" value="SPOR"/>
    <property type="match status" value="1"/>
</dbReference>
<proteinExistence type="predicted"/>